<comment type="caution">
    <text evidence="17">The sequence shown here is derived from an EMBL/GenBank/DDBJ whole genome shotgun (WGS) entry which is preliminary data.</text>
</comment>
<dbReference type="InterPro" id="IPR036097">
    <property type="entry name" value="HisK_dim/P_sf"/>
</dbReference>
<feature type="transmembrane region" description="Helical" evidence="13">
    <location>
        <begin position="375"/>
        <end position="395"/>
    </location>
</feature>
<dbReference type="EC" id="2.7.13.3" evidence="3"/>
<dbReference type="InterPro" id="IPR000014">
    <property type="entry name" value="PAS"/>
</dbReference>
<dbReference type="InterPro" id="IPR003661">
    <property type="entry name" value="HisK_dim/P_dom"/>
</dbReference>
<dbReference type="InterPro" id="IPR050351">
    <property type="entry name" value="BphY/WalK/GraS-like"/>
</dbReference>
<dbReference type="PROSITE" id="PS50885">
    <property type="entry name" value="HAMP"/>
    <property type="match status" value="1"/>
</dbReference>
<feature type="transmembrane region" description="Helical" evidence="13">
    <location>
        <begin position="337"/>
        <end position="354"/>
    </location>
</feature>
<feature type="transmembrane region" description="Helical" evidence="13">
    <location>
        <begin position="722"/>
        <end position="743"/>
    </location>
</feature>
<dbReference type="CDD" id="cd00075">
    <property type="entry name" value="HATPase"/>
    <property type="match status" value="1"/>
</dbReference>
<dbReference type="Proteomes" id="UP000582837">
    <property type="component" value="Unassembled WGS sequence"/>
</dbReference>
<dbReference type="GO" id="GO:0005524">
    <property type="term" value="F:ATP binding"/>
    <property type="evidence" value="ECO:0007669"/>
    <property type="project" value="UniProtKB-KW"/>
</dbReference>
<dbReference type="SUPFAM" id="SSF55874">
    <property type="entry name" value="ATPase domain of HSP90 chaperone/DNA topoisomerase II/histidine kinase"/>
    <property type="match status" value="1"/>
</dbReference>
<keyword evidence="5" id="KW-0808">Transferase</keyword>
<evidence type="ECO:0000256" key="9">
    <source>
        <dbReference type="ARBA" id="ARBA00022840"/>
    </source>
</evidence>
<sequence>MRDRIGWAAAWGAVLLLALWMSRLTSGWYLGAAVCALLWLVLPRVSRIERALVFAALAVALGLAGRTQFRLWRVASDWNRVRPAVEERAGERVNDGLNNLFDRGGQAVLGAADAAGGARVASTGLFQAMERVRAQTGMSAVAIYRADGSPLVWAGEHRGTVPDSVRRGLVESSFSAGPLFGYVYFTEPLQTGNVAIAAKLLQAHVRMGEGATPYAERFAERNGIVPRFTTPALAQGDSVWDWATSRDTILSGVFETLTQDAWRDRVVDRGRWEVSLAWAAGALLLALVWWRGGGRNPGVPVAVLTVALVVAPLGALVHAAELFSPTRFVLPLPVDVTLGQLLVVLSGAAVWMLARQTAGRRTGRLPLPVRVAMAGGWMALVLWTVRSSVAAAVLASREGGGAPVVLAMSLLAALPLYALLGRRDGDERVRGEAVAGSLIAAALLAACVIGWWRPGRELPVWSAAAWAIPFALAAYGIPRVDVRRGALLPWVCAGWIAASLALPALWTLHLTERLGESERELGKLGTQADPFLDFLLRQFSEDVLRLDAEGRQGVSLLYQAWVEAGLAREGYEGRITVWSGGEPATELRLADAAVPRERVAALLQRARLDEEPRLERMTDVPGLHYLLVVPLTGGQSVSVAVPPRAYLSRSTSLARFLDPQAAGEGDDGATLSLVPARGLAEGTGDIRWLRAENGWRSETTVLFPGQPMHAHMLLLTPTRAILGARGIVSAALLLAAMTLLWALGRTLCGEPLGVEPARWAWIFTFRGRLTGALFAFFLLPMAAFGATAYQALSREVERTAGALADRALTQASAEVNGQGLSALSSHVGADLLLYQRGVLRQAASPEVIDLGLYDAWLPPAVYLDFTVGEAVEREERRELAGREYLVAYRGVEGGRVLASPTPLATGEIARRRRELADLVALAGLAGAALSLVLSLLVGRTLSRPIEALSGAAASVGSGDLSVRLPSGRRDEFGRVYRAFNRMVRSLRLSQAALVRETRRTEAIVAEAGTGVVALDAAGRVALINPRAEQILGVDIPVGAAIPGDLALPGVVAATVSDFLASGARERVEEREVDGRVVRLRLRGLSVDTVKRGAVLVLEDVTNEIRSARVLAWGEMARQVAHEIKNPLTPIKLAVQHVRRAYADGRDDFGGILDRNVEAVLREIDHLGEISRAFARFGTPAEAGAPLETVDVRRVSEETLALYRGGSDGIDYGLDLEPGLPPVRARAGELKEVLVNLLENARGALDGPGEVRITAAQAGGGAWVQVDVADNGEGIPAESLPRVFEPQFSTKTSGTGLGLAIVRRLVEAWGGEVTVDSTPGEGTTVHLRLPVAPA</sequence>
<evidence type="ECO:0000259" key="16">
    <source>
        <dbReference type="PROSITE" id="PS50885"/>
    </source>
</evidence>
<feature type="transmembrane region" description="Helical" evidence="13">
    <location>
        <begin position="297"/>
        <end position="317"/>
    </location>
</feature>
<keyword evidence="7" id="KW-0547">Nucleotide-binding</keyword>
<dbReference type="SMART" id="SM00388">
    <property type="entry name" value="HisKA"/>
    <property type="match status" value="1"/>
</dbReference>
<dbReference type="PANTHER" id="PTHR42878:SF7">
    <property type="entry name" value="SENSOR HISTIDINE KINASE GLRK"/>
    <property type="match status" value="1"/>
</dbReference>
<dbReference type="Gene3D" id="3.30.565.10">
    <property type="entry name" value="Histidine kinase-like ATPase, C-terminal domain"/>
    <property type="match status" value="1"/>
</dbReference>
<dbReference type="GO" id="GO:0016020">
    <property type="term" value="C:membrane"/>
    <property type="evidence" value="ECO:0007669"/>
    <property type="project" value="UniProtKB-SubCell"/>
</dbReference>
<keyword evidence="12 13" id="KW-0472">Membrane</keyword>
<protein>
    <recommendedName>
        <fullName evidence="3">histidine kinase</fullName>
        <ecNumber evidence="3">2.7.13.3</ecNumber>
    </recommendedName>
</protein>
<evidence type="ECO:0000256" key="7">
    <source>
        <dbReference type="ARBA" id="ARBA00022741"/>
    </source>
</evidence>
<keyword evidence="10 13" id="KW-1133">Transmembrane helix</keyword>
<dbReference type="SUPFAM" id="SSF55785">
    <property type="entry name" value="PYP-like sensor domain (PAS domain)"/>
    <property type="match status" value="1"/>
</dbReference>
<comment type="catalytic activity">
    <reaction evidence="1">
        <text>ATP + protein L-histidine = ADP + protein N-phospho-L-histidine.</text>
        <dbReference type="EC" id="2.7.13.3"/>
    </reaction>
</comment>
<dbReference type="Gene3D" id="1.10.287.130">
    <property type="match status" value="1"/>
</dbReference>
<feature type="transmembrane region" description="Helical" evidence="13">
    <location>
        <begin position="918"/>
        <end position="937"/>
    </location>
</feature>
<dbReference type="Pfam" id="PF02518">
    <property type="entry name" value="HATPase_c"/>
    <property type="match status" value="1"/>
</dbReference>
<evidence type="ECO:0000256" key="13">
    <source>
        <dbReference type="SAM" id="Phobius"/>
    </source>
</evidence>
<keyword evidence="8 17" id="KW-0418">Kinase</keyword>
<feature type="transmembrane region" description="Helical" evidence="13">
    <location>
        <begin position="272"/>
        <end position="290"/>
    </location>
</feature>
<dbReference type="CDD" id="cd06225">
    <property type="entry name" value="HAMP"/>
    <property type="match status" value="1"/>
</dbReference>
<dbReference type="SUPFAM" id="SSF47384">
    <property type="entry name" value="Homodimeric domain of signal transducing histidine kinase"/>
    <property type="match status" value="1"/>
</dbReference>
<feature type="transmembrane region" description="Helical" evidence="13">
    <location>
        <begin position="401"/>
        <end position="421"/>
    </location>
</feature>
<feature type="domain" description="PAS" evidence="15">
    <location>
        <begin position="996"/>
        <end position="1032"/>
    </location>
</feature>
<feature type="transmembrane region" description="Helical" evidence="13">
    <location>
        <begin position="769"/>
        <end position="789"/>
    </location>
</feature>
<dbReference type="Gene3D" id="3.30.450.20">
    <property type="entry name" value="PAS domain"/>
    <property type="match status" value="1"/>
</dbReference>
<dbReference type="Pfam" id="PF00672">
    <property type="entry name" value="HAMP"/>
    <property type="match status" value="1"/>
</dbReference>
<gene>
    <name evidence="17" type="ORF">HNQ61_001838</name>
</gene>
<evidence type="ECO:0000256" key="12">
    <source>
        <dbReference type="ARBA" id="ARBA00023136"/>
    </source>
</evidence>
<feature type="transmembrane region" description="Helical" evidence="13">
    <location>
        <begin position="458"/>
        <end position="475"/>
    </location>
</feature>
<keyword evidence="4" id="KW-0597">Phosphoprotein</keyword>
<dbReference type="InterPro" id="IPR004358">
    <property type="entry name" value="Sig_transdc_His_kin-like_C"/>
</dbReference>
<evidence type="ECO:0000256" key="1">
    <source>
        <dbReference type="ARBA" id="ARBA00000085"/>
    </source>
</evidence>
<dbReference type="InterPro" id="IPR003594">
    <property type="entry name" value="HATPase_dom"/>
</dbReference>
<feature type="domain" description="Histidine kinase" evidence="14">
    <location>
        <begin position="1118"/>
        <end position="1332"/>
    </location>
</feature>
<comment type="subcellular location">
    <subcellularLocation>
        <location evidence="2">Membrane</location>
        <topology evidence="2">Multi-pass membrane protein</topology>
    </subcellularLocation>
</comment>
<evidence type="ECO:0000256" key="8">
    <source>
        <dbReference type="ARBA" id="ARBA00022777"/>
    </source>
</evidence>
<evidence type="ECO:0000256" key="6">
    <source>
        <dbReference type="ARBA" id="ARBA00022692"/>
    </source>
</evidence>
<feature type="transmembrane region" description="Helical" evidence="13">
    <location>
        <begin position="5"/>
        <end position="22"/>
    </location>
</feature>
<dbReference type="SMART" id="SM00304">
    <property type="entry name" value="HAMP"/>
    <property type="match status" value="1"/>
</dbReference>
<dbReference type="SMART" id="SM00387">
    <property type="entry name" value="HATPase_c"/>
    <property type="match status" value="1"/>
</dbReference>
<name>A0A841GU44_9BACT</name>
<evidence type="ECO:0000313" key="18">
    <source>
        <dbReference type="Proteomes" id="UP000582837"/>
    </source>
</evidence>
<dbReference type="InterPro" id="IPR003660">
    <property type="entry name" value="HAMP_dom"/>
</dbReference>
<dbReference type="EMBL" id="JACHIA010000004">
    <property type="protein sequence ID" value="MBB6070219.1"/>
    <property type="molecule type" value="Genomic_DNA"/>
</dbReference>
<evidence type="ECO:0000256" key="5">
    <source>
        <dbReference type="ARBA" id="ARBA00022679"/>
    </source>
</evidence>
<proteinExistence type="predicted"/>
<feature type="transmembrane region" description="Helical" evidence="13">
    <location>
        <begin position="433"/>
        <end position="452"/>
    </location>
</feature>
<dbReference type="GO" id="GO:0000155">
    <property type="term" value="F:phosphorelay sensor kinase activity"/>
    <property type="evidence" value="ECO:0007669"/>
    <property type="project" value="InterPro"/>
</dbReference>
<dbReference type="Gene3D" id="6.10.340.10">
    <property type="match status" value="1"/>
</dbReference>
<feature type="transmembrane region" description="Helical" evidence="13">
    <location>
        <begin position="28"/>
        <end position="45"/>
    </location>
</feature>
<dbReference type="PANTHER" id="PTHR42878">
    <property type="entry name" value="TWO-COMPONENT HISTIDINE KINASE"/>
    <property type="match status" value="1"/>
</dbReference>
<evidence type="ECO:0000256" key="3">
    <source>
        <dbReference type="ARBA" id="ARBA00012438"/>
    </source>
</evidence>
<dbReference type="PRINTS" id="PR00344">
    <property type="entry name" value="BCTRLSENSOR"/>
</dbReference>
<dbReference type="GO" id="GO:0030295">
    <property type="term" value="F:protein kinase activator activity"/>
    <property type="evidence" value="ECO:0007669"/>
    <property type="project" value="TreeGrafter"/>
</dbReference>
<evidence type="ECO:0000256" key="11">
    <source>
        <dbReference type="ARBA" id="ARBA00023012"/>
    </source>
</evidence>
<evidence type="ECO:0000313" key="17">
    <source>
        <dbReference type="EMBL" id="MBB6070219.1"/>
    </source>
</evidence>
<feature type="transmembrane region" description="Helical" evidence="13">
    <location>
        <begin position="52"/>
        <end position="72"/>
    </location>
</feature>
<dbReference type="GO" id="GO:0007234">
    <property type="term" value="P:osmosensory signaling via phosphorelay pathway"/>
    <property type="evidence" value="ECO:0007669"/>
    <property type="project" value="TreeGrafter"/>
</dbReference>
<dbReference type="RefSeq" id="WP_170035619.1">
    <property type="nucleotide sequence ID" value="NZ_JABDTL010000001.1"/>
</dbReference>
<evidence type="ECO:0000256" key="2">
    <source>
        <dbReference type="ARBA" id="ARBA00004141"/>
    </source>
</evidence>
<organism evidence="17 18">
    <name type="scientific">Longimicrobium terrae</name>
    <dbReference type="NCBI Taxonomy" id="1639882"/>
    <lineage>
        <taxon>Bacteria</taxon>
        <taxon>Pseudomonadati</taxon>
        <taxon>Gemmatimonadota</taxon>
        <taxon>Longimicrobiia</taxon>
        <taxon>Longimicrobiales</taxon>
        <taxon>Longimicrobiaceae</taxon>
        <taxon>Longimicrobium</taxon>
    </lineage>
</organism>
<dbReference type="InterPro" id="IPR005467">
    <property type="entry name" value="His_kinase_dom"/>
</dbReference>
<keyword evidence="6 13" id="KW-0812">Transmembrane</keyword>
<dbReference type="PROSITE" id="PS50112">
    <property type="entry name" value="PAS"/>
    <property type="match status" value="1"/>
</dbReference>
<feature type="domain" description="HAMP" evidence="16">
    <location>
        <begin position="939"/>
        <end position="991"/>
    </location>
</feature>
<evidence type="ECO:0000259" key="15">
    <source>
        <dbReference type="PROSITE" id="PS50112"/>
    </source>
</evidence>
<reference evidence="17 18" key="1">
    <citation type="submission" date="2020-08" db="EMBL/GenBank/DDBJ databases">
        <title>Genomic Encyclopedia of Type Strains, Phase IV (KMG-IV): sequencing the most valuable type-strain genomes for metagenomic binning, comparative biology and taxonomic classification.</title>
        <authorList>
            <person name="Goeker M."/>
        </authorList>
    </citation>
    <scope>NUCLEOTIDE SEQUENCE [LARGE SCALE GENOMIC DNA]</scope>
    <source>
        <strain evidence="17 18">DSM 29007</strain>
    </source>
</reference>
<dbReference type="PROSITE" id="PS50109">
    <property type="entry name" value="HIS_KIN"/>
    <property type="match status" value="1"/>
</dbReference>
<dbReference type="InterPro" id="IPR036890">
    <property type="entry name" value="HATPase_C_sf"/>
</dbReference>
<dbReference type="CDD" id="cd00082">
    <property type="entry name" value="HisKA"/>
    <property type="match status" value="1"/>
</dbReference>
<evidence type="ECO:0000256" key="10">
    <source>
        <dbReference type="ARBA" id="ARBA00022989"/>
    </source>
</evidence>
<keyword evidence="11" id="KW-0902">Two-component regulatory system</keyword>
<evidence type="ECO:0000256" key="4">
    <source>
        <dbReference type="ARBA" id="ARBA00022553"/>
    </source>
</evidence>
<dbReference type="GO" id="GO:0000156">
    <property type="term" value="F:phosphorelay response regulator activity"/>
    <property type="evidence" value="ECO:0007669"/>
    <property type="project" value="TreeGrafter"/>
</dbReference>
<dbReference type="SUPFAM" id="SSF158472">
    <property type="entry name" value="HAMP domain-like"/>
    <property type="match status" value="1"/>
</dbReference>
<keyword evidence="18" id="KW-1185">Reference proteome</keyword>
<accession>A0A841GU44</accession>
<dbReference type="InterPro" id="IPR035965">
    <property type="entry name" value="PAS-like_dom_sf"/>
</dbReference>
<keyword evidence="9" id="KW-0067">ATP-binding</keyword>
<evidence type="ECO:0000259" key="14">
    <source>
        <dbReference type="PROSITE" id="PS50109"/>
    </source>
</evidence>